<dbReference type="PIRSF" id="PIRSF039133">
    <property type="entry name" value="SUMO_E1B"/>
    <property type="match status" value="1"/>
</dbReference>
<dbReference type="GO" id="GO:0046872">
    <property type="term" value="F:metal ion binding"/>
    <property type="evidence" value="ECO:0007669"/>
    <property type="project" value="UniProtKB-KW"/>
</dbReference>
<feature type="domain" description="Ubiquitin/SUMO-activating enzyme ubiquitin-like" evidence="18">
    <location>
        <begin position="454"/>
        <end position="537"/>
    </location>
</feature>
<dbReference type="InterPro" id="IPR000594">
    <property type="entry name" value="ThiF_NAD_FAD-bd"/>
</dbReference>
<feature type="binding site" evidence="12">
    <location>
        <begin position="118"/>
        <end position="123"/>
    </location>
    <ligand>
        <name>ATP</name>
        <dbReference type="ChEBI" id="CHEBI:30616"/>
    </ligand>
</feature>
<feature type="domain" description="THIF-type NAD/FAD binding fold" evidence="16">
    <location>
        <begin position="9"/>
        <end position="443"/>
    </location>
</feature>
<dbReference type="Pfam" id="PF14732">
    <property type="entry name" value="UAE_UbL"/>
    <property type="match status" value="1"/>
</dbReference>
<feature type="domain" description="Ubiquitin-activating enzyme SCCH" evidence="17">
    <location>
        <begin position="317"/>
        <end position="377"/>
    </location>
</feature>
<keyword evidence="10" id="KW-0539">Nucleus</keyword>
<feature type="compositionally biased region" description="Basic and acidic residues" evidence="15">
    <location>
        <begin position="617"/>
        <end position="637"/>
    </location>
</feature>
<evidence type="ECO:0000256" key="5">
    <source>
        <dbReference type="ARBA" id="ARBA00022723"/>
    </source>
</evidence>
<dbReference type="Proteomes" id="UP001627154">
    <property type="component" value="Unassembled WGS sequence"/>
</dbReference>
<keyword evidence="20" id="KW-1185">Reference proteome</keyword>
<evidence type="ECO:0000313" key="19">
    <source>
        <dbReference type="EMBL" id="KAL3405567.1"/>
    </source>
</evidence>
<evidence type="ECO:0000256" key="4">
    <source>
        <dbReference type="ARBA" id="ARBA00022679"/>
    </source>
</evidence>
<evidence type="ECO:0000256" key="1">
    <source>
        <dbReference type="ARBA" id="ARBA00004123"/>
    </source>
</evidence>
<evidence type="ECO:0000256" key="3">
    <source>
        <dbReference type="ARBA" id="ARBA00005673"/>
    </source>
</evidence>
<dbReference type="InterPro" id="IPR035985">
    <property type="entry name" value="Ubiquitin-activating_enz"/>
</dbReference>
<keyword evidence="8 13" id="KW-0862">Zinc</keyword>
<comment type="similarity">
    <text evidence="3">Belongs to the ubiquitin-activating E1 family.</text>
</comment>
<feature type="region of interest" description="Disordered" evidence="15">
    <location>
        <begin position="566"/>
        <end position="699"/>
    </location>
</feature>
<evidence type="ECO:0000256" key="2">
    <source>
        <dbReference type="ARBA" id="ARBA00004718"/>
    </source>
</evidence>
<dbReference type="Gene3D" id="1.10.10.520">
    <property type="entry name" value="Ubiquitin activating enzymes (Uba3). Chain: B, domain 2"/>
    <property type="match status" value="1"/>
</dbReference>
<keyword evidence="9 12" id="KW-0067">ATP-binding</keyword>
<accession>A0ABD2XL73</accession>
<evidence type="ECO:0000256" key="6">
    <source>
        <dbReference type="ARBA" id="ARBA00022741"/>
    </source>
</evidence>
<protein>
    <recommendedName>
        <fullName evidence="21">SUMO-activating enzyme subunit</fullName>
    </recommendedName>
</protein>
<feature type="binding site" evidence="13">
    <location>
        <position position="159"/>
    </location>
    <ligand>
        <name>Zn(2+)</name>
        <dbReference type="ChEBI" id="CHEBI:29105"/>
    </ligand>
</feature>
<dbReference type="FunFam" id="3.50.50.80:FF:000002">
    <property type="entry name" value="SUMO-activating enzyme subunit 2"/>
    <property type="match status" value="1"/>
</dbReference>
<feature type="compositionally biased region" description="Acidic residues" evidence="15">
    <location>
        <begin position="646"/>
        <end position="660"/>
    </location>
</feature>
<evidence type="ECO:0000259" key="16">
    <source>
        <dbReference type="Pfam" id="PF00899"/>
    </source>
</evidence>
<gene>
    <name evidence="19" type="ORF">TKK_001949</name>
</gene>
<proteinExistence type="inferred from homology"/>
<feature type="compositionally biased region" description="Low complexity" evidence="15">
    <location>
        <begin position="592"/>
        <end position="603"/>
    </location>
</feature>
<feature type="binding site" evidence="12">
    <location>
        <begin position="25"/>
        <end position="30"/>
    </location>
    <ligand>
        <name>ATP</name>
        <dbReference type="ChEBI" id="CHEBI:30616"/>
    </ligand>
</feature>
<keyword evidence="7" id="KW-0833">Ubl conjugation pathway</keyword>
<comment type="subcellular location">
    <subcellularLocation>
        <location evidence="1">Nucleus</location>
    </subcellularLocation>
</comment>
<feature type="binding site" evidence="13">
    <location>
        <position position="162"/>
    </location>
    <ligand>
        <name>Zn(2+)</name>
        <dbReference type="ChEBI" id="CHEBI:29105"/>
    </ligand>
</feature>
<feature type="binding site" evidence="13">
    <location>
        <position position="442"/>
    </location>
    <ligand>
        <name>Zn(2+)</name>
        <dbReference type="ChEBI" id="CHEBI:29105"/>
    </ligand>
</feature>
<dbReference type="Gene3D" id="3.10.290.20">
    <property type="entry name" value="Ubiquitin-like 2 activating enzyme e1b. Chain: B, domain 3"/>
    <property type="match status" value="1"/>
</dbReference>
<evidence type="ECO:0000256" key="15">
    <source>
        <dbReference type="SAM" id="MobiDB-lite"/>
    </source>
</evidence>
<dbReference type="GO" id="GO:0005634">
    <property type="term" value="C:nucleus"/>
    <property type="evidence" value="ECO:0007669"/>
    <property type="project" value="UniProtKB-SubCell"/>
</dbReference>
<dbReference type="InterPro" id="IPR028077">
    <property type="entry name" value="UAE_UbL_dom"/>
</dbReference>
<comment type="pathway">
    <text evidence="2">Protein modification; protein sumoylation.</text>
</comment>
<comment type="caution">
    <text evidence="19">The sequence shown here is derived from an EMBL/GenBank/DDBJ whole genome shotgun (WGS) entry which is preliminary data.</text>
</comment>
<evidence type="ECO:0000256" key="7">
    <source>
        <dbReference type="ARBA" id="ARBA00022786"/>
    </source>
</evidence>
<dbReference type="SUPFAM" id="SSF69572">
    <property type="entry name" value="Activating enzymes of the ubiquitin-like proteins"/>
    <property type="match status" value="1"/>
</dbReference>
<organism evidence="19 20">
    <name type="scientific">Trichogramma kaykai</name>
    <dbReference type="NCBI Taxonomy" id="54128"/>
    <lineage>
        <taxon>Eukaryota</taxon>
        <taxon>Metazoa</taxon>
        <taxon>Ecdysozoa</taxon>
        <taxon>Arthropoda</taxon>
        <taxon>Hexapoda</taxon>
        <taxon>Insecta</taxon>
        <taxon>Pterygota</taxon>
        <taxon>Neoptera</taxon>
        <taxon>Endopterygota</taxon>
        <taxon>Hymenoptera</taxon>
        <taxon>Apocrita</taxon>
        <taxon>Proctotrupomorpha</taxon>
        <taxon>Chalcidoidea</taxon>
        <taxon>Trichogrammatidae</taxon>
        <taxon>Trichogramma</taxon>
    </lineage>
</organism>
<feature type="binding site" evidence="12">
    <location>
        <position position="73"/>
    </location>
    <ligand>
        <name>ATP</name>
        <dbReference type="ChEBI" id="CHEBI:30616"/>
    </ligand>
</feature>
<dbReference type="InterPro" id="IPR019572">
    <property type="entry name" value="UBA_E1_SCCH"/>
</dbReference>
<dbReference type="InterPro" id="IPR033127">
    <property type="entry name" value="UBQ-activ_enz_E1_Cys_AS"/>
</dbReference>
<dbReference type="InterPro" id="IPR030661">
    <property type="entry name" value="Uba2"/>
</dbReference>
<dbReference type="EMBL" id="JBJJXI010000020">
    <property type="protein sequence ID" value="KAL3405567.1"/>
    <property type="molecule type" value="Genomic_DNA"/>
</dbReference>
<dbReference type="PANTHER" id="PTHR10953">
    <property type="entry name" value="UBIQUITIN-ACTIVATING ENZYME E1"/>
    <property type="match status" value="1"/>
</dbReference>
<keyword evidence="4" id="KW-0808">Transferase</keyword>
<feature type="binding site" evidence="13">
    <location>
        <position position="445"/>
    </location>
    <ligand>
        <name>Zn(2+)</name>
        <dbReference type="ChEBI" id="CHEBI:29105"/>
    </ligand>
</feature>
<dbReference type="CDD" id="cd01489">
    <property type="entry name" value="Uba2_SUMO"/>
    <property type="match status" value="1"/>
</dbReference>
<keyword evidence="6 12" id="KW-0547">Nucleotide-binding</keyword>
<dbReference type="InterPro" id="IPR042449">
    <property type="entry name" value="Ub-E1_IAD_1"/>
</dbReference>
<dbReference type="FunFam" id="3.40.50.720:FF:000618">
    <property type="entry name" value="SUMO-activating enzyme subunit 2"/>
    <property type="match status" value="1"/>
</dbReference>
<feature type="compositionally biased region" description="Acidic residues" evidence="15">
    <location>
        <begin position="680"/>
        <end position="698"/>
    </location>
</feature>
<feature type="region of interest" description="Disordered" evidence="15">
    <location>
        <begin position="200"/>
        <end position="222"/>
    </location>
</feature>
<dbReference type="Gene3D" id="3.50.50.80">
    <property type="entry name" value="Ubiquitin-activating enzyme E1, inactive adenylation domain, subdomain 1"/>
    <property type="match status" value="1"/>
</dbReference>
<evidence type="ECO:0000256" key="13">
    <source>
        <dbReference type="PIRSR" id="PIRSR039133-3"/>
    </source>
</evidence>
<feature type="compositionally biased region" description="Basic and acidic residues" evidence="15">
    <location>
        <begin position="566"/>
        <end position="577"/>
    </location>
</feature>
<evidence type="ECO:0000259" key="17">
    <source>
        <dbReference type="Pfam" id="PF10585"/>
    </source>
</evidence>
<feature type="compositionally biased region" description="Polar residues" evidence="15">
    <location>
        <begin position="578"/>
        <end position="591"/>
    </location>
</feature>
<evidence type="ECO:0000256" key="10">
    <source>
        <dbReference type="ARBA" id="ARBA00023242"/>
    </source>
</evidence>
<reference evidence="19 20" key="1">
    <citation type="journal article" date="2024" name="bioRxiv">
        <title>A reference genome for Trichogramma kaykai: A tiny desert-dwelling parasitoid wasp with competing sex-ratio distorters.</title>
        <authorList>
            <person name="Culotta J."/>
            <person name="Lindsey A.R."/>
        </authorList>
    </citation>
    <scope>NUCLEOTIDE SEQUENCE [LARGE SCALE GENOMIC DNA]</scope>
    <source>
        <strain evidence="19 20">KSX58</strain>
    </source>
</reference>
<dbReference type="GO" id="GO:0016740">
    <property type="term" value="F:transferase activity"/>
    <property type="evidence" value="ECO:0007669"/>
    <property type="project" value="UniProtKB-KW"/>
</dbReference>
<evidence type="ECO:0000256" key="14">
    <source>
        <dbReference type="PROSITE-ProRule" id="PRU10132"/>
    </source>
</evidence>
<evidence type="ECO:0000256" key="12">
    <source>
        <dbReference type="PIRSR" id="PIRSR039133-2"/>
    </source>
</evidence>
<evidence type="ECO:0000313" key="20">
    <source>
        <dbReference type="Proteomes" id="UP001627154"/>
    </source>
</evidence>
<dbReference type="AlphaFoldDB" id="A0ABD2XL73"/>
<dbReference type="Pfam" id="PF00899">
    <property type="entry name" value="ThiF"/>
    <property type="match status" value="1"/>
</dbReference>
<dbReference type="InterPro" id="IPR023318">
    <property type="entry name" value="Ub_act_enz_dom_a_sf"/>
</dbReference>
<sequence length="708" mass="78670">MAAIEGVLPRDLRQSILDSKVLVVGAGGIGCEILKNLVLSGFLDIEIIDLDTIDVSNLNRQFLFQKEHVGKSKAIVARESAMQYNTKVNIIAHHASVMNQEYSVNYFKKFNLVMNALDNRAARNHVNRMCLAADVPLLESGTAGYDGQVELIKKGLTQCYECMPKAPQKTFPGCTIRNTPNEPIHCIVWAKHLFNQLFGEEDPDQDVSPDTADPEAAGDTAGEEALQKEANEQGNVDRVSTRTWAQSTNYNPEKIFNKLFHDDIKYLLSMDNLWKKRKPPVPLEWSTLPELLTELNKEENQAGLKDQKHWSIAKCGEVFADSLGKLSKAFEECKKKAADDHLVWDKDDEAAMDFVAACANIRAYIFGIAQKTRFDIKSMAGNIIPAIATTNAIIAGIVVLYAFRVLQSKFDECKSVYLRPKMNHRNQLIVPEKRLNPPNPDCYVCAPTNCCAMAVDTKTMSVLEFQEYVLQKGLNMIEPDVIIDGKGIVVISSEPGETEENNKKTLEEIGIVDGTILAIDDFQQNYSLKATIVHREKPPAHMKLPDWIIEHAAKDFMPHDLMTNEERAEAEKKKAEETPSTSNGNSHLKSVSSESPEPSGPGSAKKRKIEDSTVDDTPTKKLKIEDSTIDTPTKRLQIDSSSPMSDSDDDCCIIMDDEADPSSASGEPVASTSKHRPTENDDDDDCFIVEDDDDDSDDVNMIGEVINN</sequence>
<dbReference type="Pfam" id="PF10585">
    <property type="entry name" value="UBA_E1_SCCH"/>
    <property type="match status" value="1"/>
</dbReference>
<evidence type="ECO:0008006" key="21">
    <source>
        <dbReference type="Google" id="ProtNLM"/>
    </source>
</evidence>
<feature type="binding site" evidence="12">
    <location>
        <position position="49"/>
    </location>
    <ligand>
        <name>ATP</name>
        <dbReference type="ChEBI" id="CHEBI:30616"/>
    </ligand>
</feature>
<feature type="binding site" evidence="12">
    <location>
        <begin position="57"/>
        <end position="60"/>
    </location>
    <ligand>
        <name>ATP</name>
        <dbReference type="ChEBI" id="CHEBI:30616"/>
    </ligand>
</feature>
<evidence type="ECO:0000256" key="9">
    <source>
        <dbReference type="ARBA" id="ARBA00022840"/>
    </source>
</evidence>
<dbReference type="PROSITE" id="PS00865">
    <property type="entry name" value="UBIQUITIN_ACTIVAT_2"/>
    <property type="match status" value="1"/>
</dbReference>
<name>A0ABD2XL73_9HYME</name>
<feature type="active site" description="Glycyl thioester intermediate" evidence="11 14">
    <location>
        <position position="174"/>
    </location>
</feature>
<dbReference type="FunFam" id="1.10.10.520:FF:000002">
    <property type="entry name" value="SUMO-activating enzyme subunit 2"/>
    <property type="match status" value="1"/>
</dbReference>
<dbReference type="InterPro" id="IPR045886">
    <property type="entry name" value="ThiF/MoeB/HesA"/>
</dbReference>
<dbReference type="PANTHER" id="PTHR10953:SF5">
    <property type="entry name" value="SUMO-ACTIVATING ENZYME SUBUNIT 2"/>
    <property type="match status" value="1"/>
</dbReference>
<dbReference type="GO" id="GO:0005524">
    <property type="term" value="F:ATP binding"/>
    <property type="evidence" value="ECO:0007669"/>
    <property type="project" value="UniProtKB-KW"/>
</dbReference>
<evidence type="ECO:0000259" key="18">
    <source>
        <dbReference type="Pfam" id="PF14732"/>
    </source>
</evidence>
<evidence type="ECO:0000256" key="11">
    <source>
        <dbReference type="PIRSR" id="PIRSR039133-1"/>
    </source>
</evidence>
<evidence type="ECO:0000256" key="8">
    <source>
        <dbReference type="ARBA" id="ARBA00022833"/>
    </source>
</evidence>
<keyword evidence="5 13" id="KW-0479">Metal-binding</keyword>